<dbReference type="Proteomes" id="UP001583186">
    <property type="component" value="Unassembled WGS sequence"/>
</dbReference>
<evidence type="ECO:0000259" key="2">
    <source>
        <dbReference type="PROSITE" id="PS50181"/>
    </source>
</evidence>
<dbReference type="InterPro" id="IPR001810">
    <property type="entry name" value="F-box_dom"/>
</dbReference>
<dbReference type="CDD" id="cd09917">
    <property type="entry name" value="F-box_SF"/>
    <property type="match status" value="1"/>
</dbReference>
<organism evidence="3 4">
    <name type="scientific">Sporothrix stenoceras</name>
    <dbReference type="NCBI Taxonomy" id="5173"/>
    <lineage>
        <taxon>Eukaryota</taxon>
        <taxon>Fungi</taxon>
        <taxon>Dikarya</taxon>
        <taxon>Ascomycota</taxon>
        <taxon>Pezizomycotina</taxon>
        <taxon>Sordariomycetes</taxon>
        <taxon>Sordariomycetidae</taxon>
        <taxon>Ophiostomatales</taxon>
        <taxon>Ophiostomataceae</taxon>
        <taxon>Sporothrix</taxon>
    </lineage>
</organism>
<dbReference type="SMART" id="SM00256">
    <property type="entry name" value="FBOX"/>
    <property type="match status" value="1"/>
</dbReference>
<feature type="compositionally biased region" description="Low complexity" evidence="1">
    <location>
        <begin position="29"/>
        <end position="39"/>
    </location>
</feature>
<protein>
    <recommendedName>
        <fullName evidence="2">F-box domain-containing protein</fullName>
    </recommendedName>
</protein>
<evidence type="ECO:0000256" key="1">
    <source>
        <dbReference type="SAM" id="MobiDB-lite"/>
    </source>
</evidence>
<name>A0ABR3Z4F0_9PEZI</name>
<comment type="caution">
    <text evidence="3">The sequence shown here is derived from an EMBL/GenBank/DDBJ whole genome shotgun (WGS) entry which is preliminary data.</text>
</comment>
<dbReference type="Gene3D" id="1.20.1280.50">
    <property type="match status" value="1"/>
</dbReference>
<evidence type="ECO:0000313" key="4">
    <source>
        <dbReference type="Proteomes" id="UP001583186"/>
    </source>
</evidence>
<sequence length="918" mass="101321">MDAFLAAALAPKARNKRKAQNGNNDSSRDGASGAASGNGSQTGPDGDAKRPRPRGASLAKETTETKTVKSEKTEKTEMTNKTTTTTTVRTKTTTTDTPQPMLSFLDTISGQGAAAKGPTRTRLIIEKAKKLLDTGHQKDLINAHKLLPRALIACDCHAQLRSQFKEAGAPLDAIDPIGRCSCRDFVAAAQTRRPQTMTGGFGGPPPVAGDGIPFPISQLDMMAVYSLATDGPACSCGSGRIRCSLPDHLEALARLATVSSKLGFHDEAKCVGEWYMDLAPERPEGYLQVAMAVLDMDKKKKKDGRLKTDVAREQEQTRFAARCIYAHGLHNVRMHGGGGSGGNADPADSKLFKMLDVCSRRYSFNDYLPDLPVETVEAIFQHLSLSDILACRRVSRRWALVLKRVRLRPAQVRFWATDNKKEAPIKGLQSLLRQMPDLKTNHLSIRYPKSTDWLRTAKFVTLALNHFKDVKSLELWMWSYGNPEDDESVLPRAKITSADTEDTSTTPTIEVRLGLPPLPPLPVVSRCRHLVLHEAETVVALTPAGQMIAWASQSIETIEVHGNFSSDPFAFRMPRLWYAKMMSSRWKLGTIFFDFMAQICMAATKLEQLYLDDMAFHVTPDIDDASEDEAIPPLDEALQHLTALVIGPNCTVSRMGGGPLSHGGFLPFPSLPAGLRSLDILTPAEGLAHRIMFGSQYNPLNTAALPPDSGLHALEHLESFRCLSPVHVPAHVFQLIEPSLCRPTGRLAHLELNARDLDTNFLLGRTPNMRIPFPERMRTIGLYDFNWSSTSAGIDVLIRDRVFLDWVAQFCNAETISMYPAWRHAERTNGGTDGGRLVVALIEQALHQAEADAKKAAKEGDVKISVDDHLKLCTIYQDMLGHSMRDRCRKLIADHPVHIHSQPCRPPVFPWPGRVEER</sequence>
<accession>A0ABR3Z4F0</accession>
<gene>
    <name evidence="3" type="ORF">Sste5346_005645</name>
</gene>
<dbReference type="InterPro" id="IPR036047">
    <property type="entry name" value="F-box-like_dom_sf"/>
</dbReference>
<dbReference type="EMBL" id="JAWCUI010000031">
    <property type="protein sequence ID" value="KAL1894673.1"/>
    <property type="molecule type" value="Genomic_DNA"/>
</dbReference>
<feature type="domain" description="F-box" evidence="2">
    <location>
        <begin position="365"/>
        <end position="418"/>
    </location>
</feature>
<reference evidence="3 4" key="1">
    <citation type="journal article" date="2024" name="IMA Fungus">
        <title>IMA Genome - F19 : A genome assembly and annotation guide to empower mycologists, including annotated draft genome sequences of Ceratocystis pirilliformis, Diaporthe australafricana, Fusarium ophioides, Paecilomyces lecythidis, and Sporothrix stenoceras.</title>
        <authorList>
            <person name="Aylward J."/>
            <person name="Wilson A.M."/>
            <person name="Visagie C.M."/>
            <person name="Spraker J."/>
            <person name="Barnes I."/>
            <person name="Buitendag C."/>
            <person name="Ceriani C."/>
            <person name="Del Mar Angel L."/>
            <person name="du Plessis D."/>
            <person name="Fuchs T."/>
            <person name="Gasser K."/>
            <person name="Kramer D."/>
            <person name="Li W."/>
            <person name="Munsamy K."/>
            <person name="Piso A."/>
            <person name="Price J.L."/>
            <person name="Sonnekus B."/>
            <person name="Thomas C."/>
            <person name="van der Nest A."/>
            <person name="van Dijk A."/>
            <person name="van Heerden A."/>
            <person name="van Vuuren N."/>
            <person name="Yilmaz N."/>
            <person name="Duong T.A."/>
            <person name="van der Merwe N.A."/>
            <person name="Wingfield M.J."/>
            <person name="Wingfield B.D."/>
        </authorList>
    </citation>
    <scope>NUCLEOTIDE SEQUENCE [LARGE SCALE GENOMIC DNA]</scope>
    <source>
        <strain evidence="3 4">CMW 5346</strain>
    </source>
</reference>
<feature type="compositionally biased region" description="Low complexity" evidence="1">
    <location>
        <begin position="1"/>
        <end position="12"/>
    </location>
</feature>
<dbReference type="Pfam" id="PF12937">
    <property type="entry name" value="F-box-like"/>
    <property type="match status" value="1"/>
</dbReference>
<feature type="compositionally biased region" description="Basic and acidic residues" evidence="1">
    <location>
        <begin position="61"/>
        <end position="78"/>
    </location>
</feature>
<dbReference type="PROSITE" id="PS50181">
    <property type="entry name" value="FBOX"/>
    <property type="match status" value="1"/>
</dbReference>
<dbReference type="SUPFAM" id="SSF81383">
    <property type="entry name" value="F-box domain"/>
    <property type="match status" value="1"/>
</dbReference>
<proteinExistence type="predicted"/>
<feature type="region of interest" description="Disordered" evidence="1">
    <location>
        <begin position="1"/>
        <end position="99"/>
    </location>
</feature>
<feature type="compositionally biased region" description="Low complexity" evidence="1">
    <location>
        <begin position="79"/>
        <end position="97"/>
    </location>
</feature>
<keyword evidence="4" id="KW-1185">Reference proteome</keyword>
<evidence type="ECO:0000313" key="3">
    <source>
        <dbReference type="EMBL" id="KAL1894673.1"/>
    </source>
</evidence>